<feature type="compositionally biased region" description="Basic and acidic residues" evidence="1">
    <location>
        <begin position="567"/>
        <end position="578"/>
    </location>
</feature>
<feature type="compositionally biased region" description="Basic and acidic residues" evidence="1">
    <location>
        <begin position="601"/>
        <end position="632"/>
    </location>
</feature>
<feature type="compositionally biased region" description="Basic and acidic residues" evidence="1">
    <location>
        <begin position="643"/>
        <end position="652"/>
    </location>
</feature>
<feature type="region of interest" description="Disordered" evidence="1">
    <location>
        <begin position="115"/>
        <end position="210"/>
    </location>
</feature>
<evidence type="ECO:0000313" key="3">
    <source>
        <dbReference type="EMBL" id="KAK3364462.1"/>
    </source>
</evidence>
<evidence type="ECO:0000256" key="1">
    <source>
        <dbReference type="SAM" id="MobiDB-lite"/>
    </source>
</evidence>
<feature type="region of interest" description="Disordered" evidence="1">
    <location>
        <begin position="407"/>
        <end position="451"/>
    </location>
</feature>
<feature type="region of interest" description="Disordered" evidence="1">
    <location>
        <begin position="239"/>
        <end position="346"/>
    </location>
</feature>
<feature type="compositionally biased region" description="Basic and acidic residues" evidence="1">
    <location>
        <begin position="944"/>
        <end position="954"/>
    </location>
</feature>
<dbReference type="InterPro" id="IPR052800">
    <property type="entry name" value="DNA_Repair_Helicase_ZGRF1"/>
</dbReference>
<gene>
    <name evidence="3" type="ORF">B0T25DRAFT_442968</name>
</gene>
<accession>A0AAJ0HX03</accession>
<dbReference type="PANTHER" id="PTHR28535:SF1">
    <property type="entry name" value="PROTEIN ZGRF1"/>
    <property type="match status" value="1"/>
</dbReference>
<evidence type="ECO:0000259" key="2">
    <source>
        <dbReference type="Pfam" id="PF10382"/>
    </source>
</evidence>
<feature type="region of interest" description="Disordered" evidence="1">
    <location>
        <begin position="742"/>
        <end position="925"/>
    </location>
</feature>
<feature type="compositionally biased region" description="Low complexity" evidence="1">
    <location>
        <begin position="882"/>
        <end position="892"/>
    </location>
</feature>
<organism evidence="3 4">
    <name type="scientific">Lasiosphaeria hispida</name>
    <dbReference type="NCBI Taxonomy" id="260671"/>
    <lineage>
        <taxon>Eukaryota</taxon>
        <taxon>Fungi</taxon>
        <taxon>Dikarya</taxon>
        <taxon>Ascomycota</taxon>
        <taxon>Pezizomycotina</taxon>
        <taxon>Sordariomycetes</taxon>
        <taxon>Sordariomycetidae</taxon>
        <taxon>Sordariales</taxon>
        <taxon>Lasiosphaeriaceae</taxon>
        <taxon>Lasiosphaeria</taxon>
    </lineage>
</organism>
<reference evidence="3" key="2">
    <citation type="submission" date="2023-06" db="EMBL/GenBank/DDBJ databases">
        <authorList>
            <consortium name="Lawrence Berkeley National Laboratory"/>
            <person name="Haridas S."/>
            <person name="Hensen N."/>
            <person name="Bonometti L."/>
            <person name="Westerberg I."/>
            <person name="Brannstrom I.O."/>
            <person name="Guillou S."/>
            <person name="Cros-Aarteil S."/>
            <person name="Calhoun S."/>
            <person name="Kuo A."/>
            <person name="Mondo S."/>
            <person name="Pangilinan J."/>
            <person name="Riley R."/>
            <person name="Labutti K."/>
            <person name="Andreopoulos B."/>
            <person name="Lipzen A."/>
            <person name="Chen C."/>
            <person name="Yanf M."/>
            <person name="Daum C."/>
            <person name="Ng V."/>
            <person name="Clum A."/>
            <person name="Steindorff A."/>
            <person name="Ohm R."/>
            <person name="Martin F."/>
            <person name="Silar P."/>
            <person name="Natvig D."/>
            <person name="Lalanne C."/>
            <person name="Gautier V."/>
            <person name="Ament-Velasquez S.L."/>
            <person name="Kruys A."/>
            <person name="Hutchinson M.I."/>
            <person name="Powell A.J."/>
            <person name="Barry K."/>
            <person name="Miller A.N."/>
            <person name="Grigoriev I.V."/>
            <person name="Debuchy R."/>
            <person name="Gladieux P."/>
            <person name="Thoren M.H."/>
            <person name="Johannesson H."/>
        </authorList>
    </citation>
    <scope>NUCLEOTIDE SEQUENCE</scope>
    <source>
        <strain evidence="3">CBS 955.72</strain>
    </source>
</reference>
<dbReference type="GO" id="GO:0035861">
    <property type="term" value="C:site of double-strand break"/>
    <property type="evidence" value="ECO:0007669"/>
    <property type="project" value="TreeGrafter"/>
</dbReference>
<dbReference type="InterPro" id="IPR018838">
    <property type="entry name" value="ZGRF1-like_N"/>
</dbReference>
<feature type="region of interest" description="Disordered" evidence="1">
    <location>
        <begin position="509"/>
        <end position="726"/>
    </location>
</feature>
<feature type="compositionally biased region" description="Pro residues" evidence="1">
    <location>
        <begin position="706"/>
        <end position="718"/>
    </location>
</feature>
<dbReference type="GO" id="GO:0005634">
    <property type="term" value="C:nucleus"/>
    <property type="evidence" value="ECO:0007669"/>
    <property type="project" value="TreeGrafter"/>
</dbReference>
<keyword evidence="4" id="KW-1185">Reference proteome</keyword>
<proteinExistence type="predicted"/>
<name>A0AAJ0HX03_9PEZI</name>
<reference evidence="3" key="1">
    <citation type="journal article" date="2023" name="Mol. Phylogenet. Evol.">
        <title>Genome-scale phylogeny and comparative genomics of the fungal order Sordariales.</title>
        <authorList>
            <person name="Hensen N."/>
            <person name="Bonometti L."/>
            <person name="Westerberg I."/>
            <person name="Brannstrom I.O."/>
            <person name="Guillou S."/>
            <person name="Cros-Aarteil S."/>
            <person name="Calhoun S."/>
            <person name="Haridas S."/>
            <person name="Kuo A."/>
            <person name="Mondo S."/>
            <person name="Pangilinan J."/>
            <person name="Riley R."/>
            <person name="LaButti K."/>
            <person name="Andreopoulos B."/>
            <person name="Lipzen A."/>
            <person name="Chen C."/>
            <person name="Yan M."/>
            <person name="Daum C."/>
            <person name="Ng V."/>
            <person name="Clum A."/>
            <person name="Steindorff A."/>
            <person name="Ohm R.A."/>
            <person name="Martin F."/>
            <person name="Silar P."/>
            <person name="Natvig D.O."/>
            <person name="Lalanne C."/>
            <person name="Gautier V."/>
            <person name="Ament-Velasquez S.L."/>
            <person name="Kruys A."/>
            <person name="Hutchinson M.I."/>
            <person name="Powell A.J."/>
            <person name="Barry K."/>
            <person name="Miller A.N."/>
            <person name="Grigoriev I.V."/>
            <person name="Debuchy R."/>
            <person name="Gladieux P."/>
            <person name="Hiltunen Thoren M."/>
            <person name="Johannesson H."/>
        </authorList>
    </citation>
    <scope>NUCLEOTIDE SEQUENCE</scope>
    <source>
        <strain evidence="3">CBS 955.72</strain>
    </source>
</reference>
<dbReference type="GO" id="GO:0006302">
    <property type="term" value="P:double-strand break repair"/>
    <property type="evidence" value="ECO:0007669"/>
    <property type="project" value="TreeGrafter"/>
</dbReference>
<feature type="compositionally biased region" description="Low complexity" evidence="1">
    <location>
        <begin position="272"/>
        <end position="292"/>
    </location>
</feature>
<evidence type="ECO:0000313" key="4">
    <source>
        <dbReference type="Proteomes" id="UP001275084"/>
    </source>
</evidence>
<dbReference type="Pfam" id="PF10382">
    <property type="entry name" value="ZGRF1-like_N"/>
    <property type="match status" value="1"/>
</dbReference>
<comment type="caution">
    <text evidence="3">The sequence shown here is derived from an EMBL/GenBank/DDBJ whole genome shotgun (WGS) entry which is preliminary data.</text>
</comment>
<feature type="domain" description="5'-3' DNA helicase ZGRF1-like N-terminal" evidence="2">
    <location>
        <begin position="21"/>
        <end position="102"/>
    </location>
</feature>
<protein>
    <recommendedName>
        <fullName evidence="2">5'-3' DNA helicase ZGRF1-like N-terminal domain-containing protein</fullName>
    </recommendedName>
</protein>
<dbReference type="EMBL" id="JAUIQD010000001">
    <property type="protein sequence ID" value="KAK3364462.1"/>
    <property type="molecule type" value="Genomic_DNA"/>
</dbReference>
<feature type="compositionally biased region" description="Basic and acidic residues" evidence="1">
    <location>
        <begin position="766"/>
        <end position="782"/>
    </location>
</feature>
<dbReference type="Proteomes" id="UP001275084">
    <property type="component" value="Unassembled WGS sequence"/>
</dbReference>
<sequence length="988" mass="107160">MSSGSAVGAHDPKAPGSTAPVSEYTCLFTHDLRRKQKRWQDGRIKYHTFNRRVMVYDERGNFVGDMHWCRDWEFGEGEEVELERGSVIVQVGDYVGNQDQDLSELLDKRVKEKEQRQAKAALRPQSAHRPIHYPSPNPGPHAPLDCFQPLYRPMNQVLGTPTGHYGRAVVPTESPFEQRHRPNETPGGQTDPRPAKRPRHIETPPSKMGYAQNLFGASLTLSAAPLSSAPLRRPTVPHARPALISSSPQEKGSRNVEPVDSLEGRSTLRPGSSSTHTASASSRPRPGSRKPSQPAGYAQNLFGTPLSLSGAPLAPVRRPPAPQNRAVPATSARPSHDSASDTTVRAHSKNAAMKCSSSEGHGRHFAGLWIDTSHNNVTTTAKSLTKAPAITTNKPGISQVIILDGEAEETPEPTKTAPVRERVRKTVAAPKRPAPDEQKRQSAKRKKVVTQPKPLLLSREASPGDVFAQTTEARAEVEISREEKRTKLRLKSRQKRGLLMVSEVPVKVKRPKKSKAEEPVATSPGGVSKGLADKRRANDGGFGNKNIPHAFNKSTGSAQEPKTNSLKRAEAVYDVPEHTEDEFIDHNPPPSDLEWPGPNGDSDKKRIGTRDAEEEFLNKEDSPIREISEVTKSRPTRQTRKSKGLEGESLRDSRKRGRTTESQESSDEELPQVPVGPRLATLGRRGIRSKEVIGFITSSSPVAVTPIPPSSDPEPPSEARPNAALTEPVAMLDTLVDKIPTAVEEFPGNSLPEPQQRKTTIGDTRQASDADARMPQDTDKHSTRQGLVRHKSAVFGTGDGRIGEASAPTTAIVPRYFVPRDEADSTDTGRPVVSNQEGPHAGQNVAQLASHKAANPPEDRPSSNPTCSVDKFSSPDGPTTKPAPAIQPVVAPSIPPPPKIVNPATRGRKAALKSHAAGQVPQSILPPVESLPARVIIVRPPPETVRHESTGDGRPKRKMTFPGFMSANVGGPWSREAHDLLESGRPGS</sequence>
<dbReference type="PANTHER" id="PTHR28535">
    <property type="entry name" value="ZINC FINGER GRF-TYPE CONTAINING 1"/>
    <property type="match status" value="1"/>
</dbReference>
<feature type="region of interest" description="Disordered" evidence="1">
    <location>
        <begin position="939"/>
        <end position="988"/>
    </location>
</feature>
<feature type="compositionally biased region" description="Polar residues" evidence="1">
    <location>
        <begin position="552"/>
        <end position="566"/>
    </location>
</feature>
<dbReference type="AlphaFoldDB" id="A0AAJ0HX03"/>
<feature type="region of interest" description="Disordered" evidence="1">
    <location>
        <begin position="1"/>
        <end position="20"/>
    </location>
</feature>